<accession>A0ABZ0WU64</accession>
<organism evidence="2 3">
    <name type="scientific">Paraburkholderia kururiensis</name>
    <dbReference type="NCBI Taxonomy" id="984307"/>
    <lineage>
        <taxon>Bacteria</taxon>
        <taxon>Pseudomonadati</taxon>
        <taxon>Pseudomonadota</taxon>
        <taxon>Betaproteobacteria</taxon>
        <taxon>Burkholderiales</taxon>
        <taxon>Burkholderiaceae</taxon>
        <taxon>Paraburkholderia</taxon>
    </lineage>
</organism>
<dbReference type="Proteomes" id="UP001325479">
    <property type="component" value="Chromosome"/>
</dbReference>
<keyword evidence="3" id="KW-1185">Reference proteome</keyword>
<reference evidence="2 3" key="1">
    <citation type="submission" date="2023-12" db="EMBL/GenBank/DDBJ databases">
        <title>Genome sequencing and assembly of bacterial species from a model synthetic community.</title>
        <authorList>
            <person name="Hogle S.L."/>
        </authorList>
    </citation>
    <scope>NUCLEOTIDE SEQUENCE [LARGE SCALE GENOMIC DNA]</scope>
    <source>
        <strain evidence="2 3">HAMBI 2494</strain>
    </source>
</reference>
<evidence type="ECO:0000313" key="2">
    <source>
        <dbReference type="EMBL" id="WQD80953.1"/>
    </source>
</evidence>
<sequence length="197" mass="20917">MDNDSTNANAAVSNEEWIEAVGIEQLAQVFRAAGYRVTAAEQNGAVQLMSASQGVGFAVRFGNVAAGFTAPEASAQTGADALRYLDYTLSCVLQVQGELPADLVASWNRTKRFARLANHGPFLALELDVVVAGGVSGRYLRSTIELWDRLIQEFLLHLRNRPAMAAQEAAARQDPADAAKGDAAVTQPAAGDKATLQ</sequence>
<evidence type="ECO:0000313" key="3">
    <source>
        <dbReference type="Proteomes" id="UP001325479"/>
    </source>
</evidence>
<feature type="region of interest" description="Disordered" evidence="1">
    <location>
        <begin position="167"/>
        <end position="197"/>
    </location>
</feature>
<evidence type="ECO:0000256" key="1">
    <source>
        <dbReference type="SAM" id="MobiDB-lite"/>
    </source>
</evidence>
<dbReference type="EMBL" id="CP139965">
    <property type="protein sequence ID" value="WQD80953.1"/>
    <property type="molecule type" value="Genomic_DNA"/>
</dbReference>
<dbReference type="RefSeq" id="WP_232833605.1">
    <property type="nucleotide sequence ID" value="NZ_CP139965.1"/>
</dbReference>
<name>A0ABZ0WU64_9BURK</name>
<gene>
    <name evidence="2" type="ORF">U0042_09925</name>
</gene>
<protein>
    <submittedName>
        <fullName evidence="2">YbjN domain-containing protein</fullName>
    </submittedName>
</protein>
<proteinExistence type="predicted"/>